<sequence>MTSGAIVVYPDRLADAGRRLSGSGTGSAQGELAAIVGDLTTRLDNYGSQTWGDDSYGKKFADGHDGYLAARDNLLTGGTEMAAAIGSVGRGLIAAAGNFTDNEASGRDRFRNLRG</sequence>
<dbReference type="EMBL" id="WEGI01000001">
    <property type="protein sequence ID" value="MQY24986.1"/>
    <property type="molecule type" value="Genomic_DNA"/>
</dbReference>
<evidence type="ECO:0000313" key="1">
    <source>
        <dbReference type="EMBL" id="MQY24986.1"/>
    </source>
</evidence>
<accession>A0A7K0DGP3</accession>
<dbReference type="OrthoDB" id="4562648at2"/>
<evidence type="ECO:0000313" key="2">
    <source>
        <dbReference type="Proteomes" id="UP000431401"/>
    </source>
</evidence>
<keyword evidence="2" id="KW-1185">Reference proteome</keyword>
<reference evidence="1 2" key="1">
    <citation type="submission" date="2019-10" db="EMBL/GenBank/DDBJ databases">
        <title>Nocardia macrotermitis sp. nov. and Nocardia aurantia sp. nov., isolated from the gut of fungus growing-termite Macrotermes natalensis.</title>
        <authorList>
            <person name="Benndorf R."/>
            <person name="Schwitalla J."/>
            <person name="Martin K."/>
            <person name="De Beer W."/>
            <person name="Kaster A.-K."/>
            <person name="Vollmers J."/>
            <person name="Poulsen M."/>
            <person name="Beemelmanns C."/>
        </authorList>
    </citation>
    <scope>NUCLEOTIDE SEQUENCE [LARGE SCALE GENOMIC DNA]</scope>
    <source>
        <strain evidence="1 2">RB56</strain>
    </source>
</reference>
<dbReference type="AlphaFoldDB" id="A0A7K0DGP3"/>
<dbReference type="Proteomes" id="UP000431401">
    <property type="component" value="Unassembled WGS sequence"/>
</dbReference>
<organism evidence="1 2">
    <name type="scientific">Nocardia aurantia</name>
    <dbReference type="NCBI Taxonomy" id="2585199"/>
    <lineage>
        <taxon>Bacteria</taxon>
        <taxon>Bacillati</taxon>
        <taxon>Actinomycetota</taxon>
        <taxon>Actinomycetes</taxon>
        <taxon>Mycobacteriales</taxon>
        <taxon>Nocardiaceae</taxon>
        <taxon>Nocardia</taxon>
    </lineage>
</organism>
<name>A0A7K0DGP3_9NOCA</name>
<protein>
    <recommendedName>
        <fullName evidence="3">WXG100 family type VII secretion target</fullName>
    </recommendedName>
</protein>
<gene>
    <name evidence="1" type="ORF">NRB56_05400</name>
</gene>
<dbReference type="RefSeq" id="WP_153338829.1">
    <property type="nucleotide sequence ID" value="NZ_WEGI01000001.1"/>
</dbReference>
<evidence type="ECO:0008006" key="3">
    <source>
        <dbReference type="Google" id="ProtNLM"/>
    </source>
</evidence>
<proteinExistence type="predicted"/>
<comment type="caution">
    <text evidence="1">The sequence shown here is derived from an EMBL/GenBank/DDBJ whole genome shotgun (WGS) entry which is preliminary data.</text>
</comment>